<dbReference type="GO" id="GO:0004497">
    <property type="term" value="F:monooxygenase activity"/>
    <property type="evidence" value="ECO:0007669"/>
    <property type="project" value="UniProtKB-KW"/>
</dbReference>
<keyword evidence="3" id="KW-0274">FAD</keyword>
<dbReference type="Proteomes" id="UP000319257">
    <property type="component" value="Unassembled WGS sequence"/>
</dbReference>
<dbReference type="SUPFAM" id="SSF54373">
    <property type="entry name" value="FAD-linked reductases, C-terminal domain"/>
    <property type="match status" value="1"/>
</dbReference>
<dbReference type="InterPro" id="IPR050493">
    <property type="entry name" value="FAD-dep_Monooxygenase_BioMet"/>
</dbReference>
<dbReference type="Gene3D" id="3.50.50.60">
    <property type="entry name" value="FAD/NAD(P)-binding domain"/>
    <property type="match status" value="1"/>
</dbReference>
<evidence type="ECO:0000256" key="3">
    <source>
        <dbReference type="ARBA" id="ARBA00022827"/>
    </source>
</evidence>
<dbReference type="InParanoid" id="A0A507B8E7"/>
<reference evidence="7 8" key="1">
    <citation type="submission" date="2019-06" db="EMBL/GenBank/DDBJ databases">
        <title>Draft genome sequence of the filamentous fungus Phialemoniopsis curvata isolated from diesel fuel.</title>
        <authorList>
            <person name="Varaljay V.A."/>
            <person name="Lyon W.J."/>
            <person name="Crouch A.L."/>
            <person name="Drake C.E."/>
            <person name="Hollomon J.M."/>
            <person name="Nadeau L.J."/>
            <person name="Nunn H.S."/>
            <person name="Stevenson B.S."/>
            <person name="Bojanowski C.L."/>
            <person name="Crookes-Goodson W.J."/>
        </authorList>
    </citation>
    <scope>NUCLEOTIDE SEQUENCE [LARGE SCALE GENOMIC DNA]</scope>
    <source>
        <strain evidence="7 8">D216</strain>
    </source>
</reference>
<dbReference type="Pfam" id="PF01494">
    <property type="entry name" value="FAD_binding_3"/>
    <property type="match status" value="1"/>
</dbReference>
<sequence>MATNTSLANLKAIVIGAGFGGLSSAIELARRSASVRVFESVPDMSRQGMDQATLDCDVIQIGANATRLMKPWGNVLEQVTKISSMPKIMSILDQNGKVWLDQDLHTEFDGYPNAYGKRGAIQRALYDHAIALGVEVNFNAPVVDIFEDEKSAGVVLKGGSRHEADLVIAADGVRGQSRKHVVGVADRPQKSGFAVFRSWFSLDNLLDDPLTASIAQSKEPLFKIWIGDNVHAILTTNTAVRGVTCFVTHKDVSDISEDWNNPGDPDEMLSYVQGWDPVLLAIIKHVPRDCLIDYKLLWRDPVRKWVSDNGRVCLVGDSSHPHLATSGTGAAQALEDAATIGTLLEKMGDDRDIPLAFRAFEKLRYERTSLTQRMGWETRHVWHQTDWEAVSKNPDSIRLPQPRWLLGSDASEYAAEQFDAVISHLKYGTPFASENIPEGHVHQDWNMETMLEFEDKKANDAFYQSRGE</sequence>
<protein>
    <recommendedName>
        <fullName evidence="6">FAD-binding domain-containing protein</fullName>
    </recommendedName>
</protein>
<proteinExistence type="inferred from homology"/>
<evidence type="ECO:0000256" key="4">
    <source>
        <dbReference type="ARBA" id="ARBA00023002"/>
    </source>
</evidence>
<name>A0A507B8E7_9PEZI</name>
<comment type="similarity">
    <text evidence="1">Belongs to the paxM FAD-dependent monooxygenase family.</text>
</comment>
<dbReference type="PANTHER" id="PTHR13789:SF236">
    <property type="entry name" value="MONOOXYGENASE, PUTATIVE (AFU_ORTHOLOGUE AFUA_6G12060)-RELATED"/>
    <property type="match status" value="1"/>
</dbReference>
<keyword evidence="4" id="KW-0560">Oxidoreductase</keyword>
<dbReference type="EMBL" id="SKBQ01000032">
    <property type="protein sequence ID" value="TPX13669.1"/>
    <property type="molecule type" value="Genomic_DNA"/>
</dbReference>
<evidence type="ECO:0000256" key="2">
    <source>
        <dbReference type="ARBA" id="ARBA00022630"/>
    </source>
</evidence>
<gene>
    <name evidence="7" type="ORF">E0L32_005872</name>
</gene>
<dbReference type="PANTHER" id="PTHR13789">
    <property type="entry name" value="MONOOXYGENASE"/>
    <property type="match status" value="1"/>
</dbReference>
<dbReference type="AlphaFoldDB" id="A0A507B8E7"/>
<evidence type="ECO:0000259" key="6">
    <source>
        <dbReference type="Pfam" id="PF01494"/>
    </source>
</evidence>
<dbReference type="GO" id="GO:0071949">
    <property type="term" value="F:FAD binding"/>
    <property type="evidence" value="ECO:0007669"/>
    <property type="project" value="InterPro"/>
</dbReference>
<keyword evidence="5" id="KW-0503">Monooxygenase</keyword>
<dbReference type="RefSeq" id="XP_030995380.1">
    <property type="nucleotide sequence ID" value="XM_031140441.1"/>
</dbReference>
<dbReference type="SUPFAM" id="SSF51905">
    <property type="entry name" value="FAD/NAD(P)-binding domain"/>
    <property type="match status" value="1"/>
</dbReference>
<comment type="caution">
    <text evidence="7">The sequence shown here is derived from an EMBL/GenBank/DDBJ whole genome shotgun (WGS) entry which is preliminary data.</text>
</comment>
<dbReference type="InterPro" id="IPR036188">
    <property type="entry name" value="FAD/NAD-bd_sf"/>
</dbReference>
<evidence type="ECO:0000313" key="7">
    <source>
        <dbReference type="EMBL" id="TPX13669.1"/>
    </source>
</evidence>
<evidence type="ECO:0000256" key="1">
    <source>
        <dbReference type="ARBA" id="ARBA00007992"/>
    </source>
</evidence>
<dbReference type="GeneID" id="41973319"/>
<keyword evidence="8" id="KW-1185">Reference proteome</keyword>
<dbReference type="InterPro" id="IPR002938">
    <property type="entry name" value="FAD-bd"/>
</dbReference>
<feature type="domain" description="FAD-binding" evidence="6">
    <location>
        <begin position="11"/>
        <end position="345"/>
    </location>
</feature>
<organism evidence="7 8">
    <name type="scientific">Thyridium curvatum</name>
    <dbReference type="NCBI Taxonomy" id="1093900"/>
    <lineage>
        <taxon>Eukaryota</taxon>
        <taxon>Fungi</taxon>
        <taxon>Dikarya</taxon>
        <taxon>Ascomycota</taxon>
        <taxon>Pezizomycotina</taxon>
        <taxon>Sordariomycetes</taxon>
        <taxon>Sordariomycetidae</taxon>
        <taxon>Thyridiales</taxon>
        <taxon>Thyridiaceae</taxon>
        <taxon>Thyridium</taxon>
    </lineage>
</organism>
<accession>A0A507B8E7</accession>
<dbReference type="OrthoDB" id="16820at2759"/>
<dbReference type="PRINTS" id="PR00420">
    <property type="entry name" value="RNGMNOXGNASE"/>
</dbReference>
<dbReference type="STRING" id="1093900.A0A507B8E7"/>
<keyword evidence="2" id="KW-0285">Flavoprotein</keyword>
<evidence type="ECO:0000313" key="8">
    <source>
        <dbReference type="Proteomes" id="UP000319257"/>
    </source>
</evidence>
<evidence type="ECO:0000256" key="5">
    <source>
        <dbReference type="ARBA" id="ARBA00023033"/>
    </source>
</evidence>